<keyword evidence="7 9" id="KW-1133">Transmembrane helix</keyword>
<dbReference type="AlphaFoldDB" id="L8JDC2"/>
<evidence type="ECO:0000256" key="6">
    <source>
        <dbReference type="ARBA" id="ARBA00022970"/>
    </source>
</evidence>
<dbReference type="Gene3D" id="1.20.1740.10">
    <property type="entry name" value="Amino acid/polyamine transporter I"/>
    <property type="match status" value="1"/>
</dbReference>
<evidence type="ECO:0000313" key="11">
    <source>
        <dbReference type="Proteomes" id="UP000011134"/>
    </source>
</evidence>
<evidence type="ECO:0000256" key="1">
    <source>
        <dbReference type="ARBA" id="ARBA00004651"/>
    </source>
</evidence>
<dbReference type="PATRIC" id="fig|1056511.3.peg.2116"/>
<feature type="transmembrane region" description="Helical" evidence="9">
    <location>
        <begin position="358"/>
        <end position="378"/>
    </location>
</feature>
<evidence type="ECO:0000256" key="4">
    <source>
        <dbReference type="ARBA" id="ARBA00022475"/>
    </source>
</evidence>
<feature type="transmembrane region" description="Helical" evidence="9">
    <location>
        <begin position="278"/>
        <end position="300"/>
    </location>
</feature>
<reference evidence="10 11" key="1">
    <citation type="submission" date="2012-12" db="EMBL/GenBank/DDBJ databases">
        <title>Genome Assembly of Photobacterium sp. AK15.</title>
        <authorList>
            <person name="Khatri I."/>
            <person name="Vaidya B."/>
            <person name="Srinivas T.N.R."/>
            <person name="Subramanian S."/>
            <person name="Pinnaka A."/>
        </authorList>
    </citation>
    <scope>NUCLEOTIDE SEQUENCE [LARGE SCALE GENOMIC DNA]</scope>
    <source>
        <strain evidence="10 11">AK15</strain>
    </source>
</reference>
<dbReference type="PANTHER" id="PTHR42770:SF4">
    <property type="entry name" value="ARGININE_ORNITHINE ANTIPORTER-RELATED"/>
    <property type="match status" value="1"/>
</dbReference>
<dbReference type="GO" id="GO:0005886">
    <property type="term" value="C:plasma membrane"/>
    <property type="evidence" value="ECO:0007669"/>
    <property type="project" value="UniProtKB-SubCell"/>
</dbReference>
<evidence type="ECO:0000256" key="8">
    <source>
        <dbReference type="ARBA" id="ARBA00023136"/>
    </source>
</evidence>
<feature type="transmembrane region" description="Helical" evidence="9">
    <location>
        <begin position="36"/>
        <end position="58"/>
    </location>
</feature>
<keyword evidence="8 9" id="KW-0472">Membrane</keyword>
<sequence>MNNQLGLGSLTALVLSTMLGAGIFSLPQNMAAGAGPGAVIIGWLITGVGMLALVRIFYSLSVNQPHINGGVIAYAKAGFGDFWGFNSAWGFWLNTILANTSYAVVVFSALSFFTDTPDNTIFGAGNTWQSVLGASILIWMMHFLVTRGVKEAAIVNMVVTIAKLIPLLTFIGYTIIAANFDKFSIDIWAQNNTALGGLGEQIRYTMSITLWVFIGIEGAVMLSRRAKSREAIGQATVIALLAALSLYVIVTLFSYGVMTQEELAELQNPSMARILEHIVGPWGALLINLGLITSVCGALLSWTVITAEAPLVAAESGLFPRVFGKENRHGAPIVALTASTLAVQSFLIMTMFSQSTYLSLVNIATSSVLIPYGLSAAYGLKVAIKNDSYGNNSNARHLDLIGGMIATAYGSWLVYAAGLHYLLLVALLYFPGLLVMMWARKEQQKAFINSKREVFGIFLLTVMAIGAIFMMTVG</sequence>
<keyword evidence="5 9" id="KW-0812">Transmembrane</keyword>
<comment type="subcellular location">
    <subcellularLocation>
        <location evidence="1">Cell membrane</location>
        <topology evidence="1">Multi-pass membrane protein</topology>
    </subcellularLocation>
</comment>
<dbReference type="EMBL" id="AMZO01000016">
    <property type="protein sequence ID" value="ELR65544.1"/>
    <property type="molecule type" value="Genomic_DNA"/>
</dbReference>
<dbReference type="InterPro" id="IPR002293">
    <property type="entry name" value="AA/rel_permease1"/>
</dbReference>
<evidence type="ECO:0000256" key="7">
    <source>
        <dbReference type="ARBA" id="ARBA00022989"/>
    </source>
</evidence>
<feature type="transmembrane region" description="Helical" evidence="9">
    <location>
        <begin position="454"/>
        <end position="473"/>
    </location>
</feature>
<evidence type="ECO:0000313" key="10">
    <source>
        <dbReference type="EMBL" id="ELR65544.1"/>
    </source>
</evidence>
<organism evidence="10 11">
    <name type="scientific">Photobacterium marinum</name>
    <dbReference type="NCBI Taxonomy" id="1056511"/>
    <lineage>
        <taxon>Bacteria</taxon>
        <taxon>Pseudomonadati</taxon>
        <taxon>Pseudomonadota</taxon>
        <taxon>Gammaproteobacteria</taxon>
        <taxon>Vibrionales</taxon>
        <taxon>Vibrionaceae</taxon>
        <taxon>Photobacterium</taxon>
    </lineage>
</organism>
<accession>L8JDC2</accession>
<feature type="transmembrane region" description="Helical" evidence="9">
    <location>
        <begin position="235"/>
        <end position="258"/>
    </location>
</feature>
<dbReference type="RefSeq" id="WP_007465357.1">
    <property type="nucleotide sequence ID" value="NZ_AMZO01000016.1"/>
</dbReference>
<feature type="transmembrane region" description="Helical" evidence="9">
    <location>
        <begin position="202"/>
        <end position="223"/>
    </location>
</feature>
<keyword evidence="6" id="KW-0029">Amino-acid transport</keyword>
<dbReference type="PIRSF" id="PIRSF006060">
    <property type="entry name" value="AA_transporter"/>
    <property type="match status" value="1"/>
</dbReference>
<keyword evidence="3" id="KW-0813">Transport</keyword>
<dbReference type="OrthoDB" id="3185104at2"/>
<dbReference type="InterPro" id="IPR050367">
    <property type="entry name" value="APC_superfamily"/>
</dbReference>
<feature type="transmembrane region" description="Helical" evidence="9">
    <location>
        <begin position="126"/>
        <end position="145"/>
    </location>
</feature>
<dbReference type="GO" id="GO:0022857">
    <property type="term" value="F:transmembrane transporter activity"/>
    <property type="evidence" value="ECO:0007669"/>
    <property type="project" value="InterPro"/>
</dbReference>
<dbReference type="GO" id="GO:0006865">
    <property type="term" value="P:amino acid transport"/>
    <property type="evidence" value="ECO:0007669"/>
    <property type="project" value="UniProtKB-KW"/>
</dbReference>
<comment type="similarity">
    <text evidence="2">Belongs to the amino acid-polyamine-organocation (APC) superfamily. Basic amino acid/polyamine antiporter (APA) (TC 2.A.3.2) family.</text>
</comment>
<dbReference type="InterPro" id="IPR004754">
    <property type="entry name" value="Amino_acid_antiprt"/>
</dbReference>
<keyword evidence="4" id="KW-1003">Cell membrane</keyword>
<feature type="transmembrane region" description="Helical" evidence="9">
    <location>
        <begin position="91"/>
        <end position="114"/>
    </location>
</feature>
<evidence type="ECO:0000256" key="5">
    <source>
        <dbReference type="ARBA" id="ARBA00022692"/>
    </source>
</evidence>
<comment type="caution">
    <text evidence="10">The sequence shown here is derived from an EMBL/GenBank/DDBJ whole genome shotgun (WGS) entry which is preliminary data.</text>
</comment>
<dbReference type="NCBIfam" id="TIGR00905">
    <property type="entry name" value="2A0302"/>
    <property type="match status" value="1"/>
</dbReference>
<dbReference type="Proteomes" id="UP000011134">
    <property type="component" value="Unassembled WGS sequence"/>
</dbReference>
<evidence type="ECO:0000256" key="3">
    <source>
        <dbReference type="ARBA" id="ARBA00022448"/>
    </source>
</evidence>
<feature type="transmembrane region" description="Helical" evidence="9">
    <location>
        <begin position="152"/>
        <end position="176"/>
    </location>
</feature>
<keyword evidence="11" id="KW-1185">Reference proteome</keyword>
<name>L8JDC2_9GAMM</name>
<evidence type="ECO:0000256" key="2">
    <source>
        <dbReference type="ARBA" id="ARBA00008220"/>
    </source>
</evidence>
<gene>
    <name evidence="10" type="ORF">C942_00627</name>
</gene>
<protein>
    <submittedName>
        <fullName evidence="10">Arginine/ornithine antiporter ArcD</fullName>
    </submittedName>
</protein>
<proteinExistence type="inferred from homology"/>
<dbReference type="PANTHER" id="PTHR42770">
    <property type="entry name" value="AMINO ACID TRANSPORTER-RELATED"/>
    <property type="match status" value="1"/>
</dbReference>
<dbReference type="Pfam" id="PF13520">
    <property type="entry name" value="AA_permease_2"/>
    <property type="match status" value="1"/>
</dbReference>
<feature type="transmembrane region" description="Helical" evidence="9">
    <location>
        <begin position="421"/>
        <end position="439"/>
    </location>
</feature>
<evidence type="ECO:0000256" key="9">
    <source>
        <dbReference type="SAM" id="Phobius"/>
    </source>
</evidence>